<evidence type="ECO:0000313" key="3">
    <source>
        <dbReference type="EMBL" id="KAL1516149.1"/>
    </source>
</evidence>
<protein>
    <recommendedName>
        <fullName evidence="2">DUF7869 domain-containing protein</fullName>
    </recommendedName>
</protein>
<dbReference type="EMBL" id="JBDJPC010000001">
    <property type="protein sequence ID" value="KAL1516149.1"/>
    <property type="molecule type" value="Genomic_DNA"/>
</dbReference>
<feature type="domain" description="DUF7869" evidence="2">
    <location>
        <begin position="8"/>
        <end position="99"/>
    </location>
</feature>
<evidence type="ECO:0000256" key="1">
    <source>
        <dbReference type="SAM" id="MobiDB-lite"/>
    </source>
</evidence>
<organism evidence="3 4">
    <name type="scientific">Hypothenemus hampei</name>
    <name type="common">Coffee berry borer</name>
    <dbReference type="NCBI Taxonomy" id="57062"/>
    <lineage>
        <taxon>Eukaryota</taxon>
        <taxon>Metazoa</taxon>
        <taxon>Ecdysozoa</taxon>
        <taxon>Arthropoda</taxon>
        <taxon>Hexapoda</taxon>
        <taxon>Insecta</taxon>
        <taxon>Pterygota</taxon>
        <taxon>Neoptera</taxon>
        <taxon>Endopterygota</taxon>
        <taxon>Coleoptera</taxon>
        <taxon>Polyphaga</taxon>
        <taxon>Cucujiformia</taxon>
        <taxon>Curculionidae</taxon>
        <taxon>Scolytinae</taxon>
        <taxon>Hypothenemus</taxon>
    </lineage>
</organism>
<comment type="caution">
    <text evidence="3">The sequence shown here is derived from an EMBL/GenBank/DDBJ whole genome shotgun (WGS) entry which is preliminary data.</text>
</comment>
<dbReference type="InterPro" id="IPR057191">
    <property type="entry name" value="DUF7869"/>
</dbReference>
<name>A0ABD1FA51_HYPHA</name>
<keyword evidence="4" id="KW-1185">Reference proteome</keyword>
<sequence>MAEQTEVGQNKNHTVVRFLMNFTDSGRFDTIKHYFPIRGHSFLPCDRDFECIKRKIRKMDRIYTLDEYVQLILDSSRTGRFSVEKVETNNILSFKSWWPKKYKKSGAYPAGRVPINGKKLDDLRTLSNYVVGYDFYSVLQKLPRTQTQANSVIQNLNEDSDGENETEGRYSGHC</sequence>
<reference evidence="3 4" key="1">
    <citation type="submission" date="2024-05" db="EMBL/GenBank/DDBJ databases">
        <title>Genetic variation in Jamaican populations of the coffee berry borer (Hypothenemus hampei).</title>
        <authorList>
            <person name="Errbii M."/>
            <person name="Myrie A."/>
        </authorList>
    </citation>
    <scope>NUCLEOTIDE SEQUENCE [LARGE SCALE GENOMIC DNA]</scope>
    <source>
        <strain evidence="3">JA-Hopewell-2020-01-JO</strain>
        <tissue evidence="3">Whole body</tissue>
    </source>
</reference>
<dbReference type="Proteomes" id="UP001566132">
    <property type="component" value="Unassembled WGS sequence"/>
</dbReference>
<dbReference type="PANTHER" id="PTHR34415:SF1">
    <property type="entry name" value="INTEGRASE CATALYTIC DOMAIN-CONTAINING PROTEIN"/>
    <property type="match status" value="1"/>
</dbReference>
<accession>A0ABD1FA51</accession>
<feature type="region of interest" description="Disordered" evidence="1">
    <location>
        <begin position="155"/>
        <end position="174"/>
    </location>
</feature>
<gene>
    <name evidence="3" type="ORF">ABEB36_000068</name>
</gene>
<dbReference type="PANTHER" id="PTHR34415">
    <property type="entry name" value="INTEGRASE CATALYTIC DOMAIN-CONTAINING PROTEIN"/>
    <property type="match status" value="1"/>
</dbReference>
<dbReference type="Pfam" id="PF25273">
    <property type="entry name" value="DUF7869"/>
    <property type="match status" value="1"/>
</dbReference>
<dbReference type="AlphaFoldDB" id="A0ABD1FA51"/>
<evidence type="ECO:0000259" key="2">
    <source>
        <dbReference type="Pfam" id="PF25273"/>
    </source>
</evidence>
<proteinExistence type="predicted"/>
<evidence type="ECO:0000313" key="4">
    <source>
        <dbReference type="Proteomes" id="UP001566132"/>
    </source>
</evidence>